<protein>
    <submittedName>
        <fullName evidence="1">Uncharacterized protein</fullName>
    </submittedName>
</protein>
<evidence type="ECO:0000313" key="2">
    <source>
        <dbReference type="Proteomes" id="UP000095712"/>
    </source>
</evidence>
<evidence type="ECO:0000313" key="1">
    <source>
        <dbReference type="EMBL" id="CUP22985.1"/>
    </source>
</evidence>
<organism evidence="1 2">
    <name type="scientific">Blautia wexlerae</name>
    <dbReference type="NCBI Taxonomy" id="418240"/>
    <lineage>
        <taxon>Bacteria</taxon>
        <taxon>Bacillati</taxon>
        <taxon>Bacillota</taxon>
        <taxon>Clostridia</taxon>
        <taxon>Lachnospirales</taxon>
        <taxon>Lachnospiraceae</taxon>
        <taxon>Blautia</taxon>
    </lineage>
</organism>
<dbReference type="Proteomes" id="UP000095712">
    <property type="component" value="Unassembled WGS sequence"/>
</dbReference>
<accession>A0A174LMF7</accession>
<dbReference type="EMBL" id="CZAW01000008">
    <property type="protein sequence ID" value="CUP22985.1"/>
    <property type="molecule type" value="Genomic_DNA"/>
</dbReference>
<name>A0A174LMF7_9FIRM</name>
<reference evidence="1 2" key="1">
    <citation type="submission" date="2015-09" db="EMBL/GenBank/DDBJ databases">
        <authorList>
            <consortium name="Pathogen Informatics"/>
        </authorList>
    </citation>
    <scope>NUCLEOTIDE SEQUENCE [LARGE SCALE GENOMIC DNA]</scope>
    <source>
        <strain evidence="1 2">2789STDY5834911</strain>
    </source>
</reference>
<dbReference type="AlphaFoldDB" id="A0A174LMF7"/>
<proteinExistence type="predicted"/>
<dbReference type="RefSeq" id="WP_242860469.1">
    <property type="nucleotide sequence ID" value="NZ_CZAW01000008.1"/>
</dbReference>
<gene>
    <name evidence="1" type="ORF">ERS852523_00950</name>
</gene>
<sequence length="117" mass="13683">MAQEQLKAEQRKEEIMRTREATYTDYGFKKGEEKQLKQYCLDLELPDKLLLLQCAHECNPMVEDDLFYSISKGVAFQVLARKGIDQNYKCHADVYGYKRKTLALFRSALQACGRYPF</sequence>